<evidence type="ECO:0000256" key="5">
    <source>
        <dbReference type="HAMAP-Rule" id="MF_00902"/>
    </source>
</evidence>
<dbReference type="HAMAP" id="MF_00902">
    <property type="entry name" value="TatC"/>
    <property type="match status" value="1"/>
</dbReference>
<evidence type="ECO:0000256" key="2">
    <source>
        <dbReference type="ARBA" id="ARBA00022692"/>
    </source>
</evidence>
<dbReference type="Pfam" id="PF00902">
    <property type="entry name" value="TatC"/>
    <property type="match status" value="1"/>
</dbReference>
<sequence>MNPKNMTVAEHIQELRKRLITVLVFFVFAMIVGLFAAKPVIRYLQHAEEAEVLTMNAFRVTDPIKVFMEVSVVIACLLTLPVILYQLWAFVSPGLYEKERKITLSYIPISILLFMLGISFSYFVLFPFMVEFMMELSAEMGVHTVIGIREYFQFLLQITLPFGFVFQMPVVVMFLTRLGVITPMLLKKARKYAYVALIAAAAIITPPDVFSQLMAGVPLILLYEISAVVSKFSYLKAKKGEKEITIDEQTMISE</sequence>
<organism evidence="6 7">
    <name type="scientific">Weizmannia acidilactici</name>
    <dbReference type="NCBI Taxonomy" id="2607726"/>
    <lineage>
        <taxon>Bacteria</taxon>
        <taxon>Bacillati</taxon>
        <taxon>Bacillota</taxon>
        <taxon>Bacilli</taxon>
        <taxon>Bacillales</taxon>
        <taxon>Bacillaceae</taxon>
        <taxon>Heyndrickxia</taxon>
    </lineage>
</organism>
<comment type="subcellular location">
    <subcellularLocation>
        <location evidence="5">Cell membrane</location>
        <topology evidence="5">Multi-pass membrane protein</topology>
    </subcellularLocation>
    <subcellularLocation>
        <location evidence="1">Membrane</location>
        <topology evidence="1">Multi-pass membrane protein</topology>
    </subcellularLocation>
</comment>
<dbReference type="PANTHER" id="PTHR30371:SF0">
    <property type="entry name" value="SEC-INDEPENDENT PROTEIN TRANSLOCASE PROTEIN TATC, CHLOROPLASTIC-RELATED"/>
    <property type="match status" value="1"/>
</dbReference>
<evidence type="ECO:0000313" key="6">
    <source>
        <dbReference type="EMBL" id="GER71163.1"/>
    </source>
</evidence>
<comment type="caution">
    <text evidence="6">The sequence shown here is derived from an EMBL/GenBank/DDBJ whole genome shotgun (WGS) entry which is preliminary data.</text>
</comment>
<keyword evidence="5" id="KW-0653">Protein transport</keyword>
<dbReference type="InterPro" id="IPR019820">
    <property type="entry name" value="Sec-indep_translocase_CS"/>
</dbReference>
<dbReference type="PANTHER" id="PTHR30371">
    <property type="entry name" value="SEC-INDEPENDENT PROTEIN TRANSLOCASE PROTEIN TATC"/>
    <property type="match status" value="1"/>
</dbReference>
<reference evidence="6 7" key="1">
    <citation type="submission" date="2019-09" db="EMBL/GenBank/DDBJ databases">
        <title>Draft genome sequence of Bacillus sp. JC-7.</title>
        <authorList>
            <person name="Tanaka N."/>
            <person name="Shiwa Y."/>
            <person name="Fujita N."/>
            <person name="Tanasupawat S."/>
        </authorList>
    </citation>
    <scope>NUCLEOTIDE SEQUENCE [LARGE SCALE GENOMIC DNA]</scope>
    <source>
        <strain evidence="6 7">JC-7</strain>
    </source>
</reference>
<dbReference type="GO" id="GO:0009977">
    <property type="term" value="F:proton motive force dependent protein transmembrane transporter activity"/>
    <property type="evidence" value="ECO:0007669"/>
    <property type="project" value="TreeGrafter"/>
</dbReference>
<evidence type="ECO:0000256" key="4">
    <source>
        <dbReference type="ARBA" id="ARBA00023136"/>
    </source>
</evidence>
<evidence type="ECO:0000313" key="7">
    <source>
        <dbReference type="Proteomes" id="UP000391919"/>
    </source>
</evidence>
<feature type="transmembrane region" description="Helical" evidence="5">
    <location>
        <begin position="20"/>
        <end position="37"/>
    </location>
</feature>
<feature type="transmembrane region" description="Helical" evidence="5">
    <location>
        <begin position="158"/>
        <end position="180"/>
    </location>
</feature>
<gene>
    <name evidence="6" type="primary">tatC2</name>
    <name evidence="5" type="synonym">tatC</name>
    <name evidence="6" type="ORF">BpJC7_24660</name>
</gene>
<feature type="transmembrane region" description="Helical" evidence="5">
    <location>
        <begin position="215"/>
        <end position="234"/>
    </location>
</feature>
<keyword evidence="2 5" id="KW-0812">Transmembrane</keyword>
<keyword evidence="4 5" id="KW-0472">Membrane</keyword>
<comment type="function">
    <text evidence="5">Part of the twin-arginine translocation (Tat) system that transports large folded proteins containing a characteristic twin-arginine motif in their signal peptide across membranes.</text>
</comment>
<comment type="subunit">
    <text evidence="5">Forms a complex with TatA.</text>
</comment>
<dbReference type="AlphaFoldDB" id="A0A5J4JGF9"/>
<feature type="transmembrane region" description="Helical" evidence="5">
    <location>
        <begin position="103"/>
        <end position="130"/>
    </location>
</feature>
<dbReference type="GO" id="GO:0065002">
    <property type="term" value="P:intracellular protein transmembrane transport"/>
    <property type="evidence" value="ECO:0007669"/>
    <property type="project" value="TreeGrafter"/>
</dbReference>
<keyword evidence="5" id="KW-0811">Translocation</keyword>
<comment type="similarity">
    <text evidence="5">Belongs to the TatC family.</text>
</comment>
<accession>A0A5J4JGF9</accession>
<dbReference type="GO" id="GO:0033281">
    <property type="term" value="C:TAT protein transport complex"/>
    <property type="evidence" value="ECO:0007669"/>
    <property type="project" value="UniProtKB-UniRule"/>
</dbReference>
<name>A0A5J4JGF9_9BACI</name>
<keyword evidence="5" id="KW-1003">Cell membrane</keyword>
<dbReference type="EMBL" id="BKZQ01000038">
    <property type="protein sequence ID" value="GER71163.1"/>
    <property type="molecule type" value="Genomic_DNA"/>
</dbReference>
<keyword evidence="7" id="KW-1185">Reference proteome</keyword>
<keyword evidence="5" id="KW-0813">Transport</keyword>
<proteinExistence type="inferred from homology"/>
<keyword evidence="3 5" id="KW-1133">Transmembrane helix</keyword>
<dbReference type="NCBIfam" id="TIGR00945">
    <property type="entry name" value="tatC"/>
    <property type="match status" value="1"/>
</dbReference>
<dbReference type="GO" id="GO:0043953">
    <property type="term" value="P:protein transport by the Tat complex"/>
    <property type="evidence" value="ECO:0007669"/>
    <property type="project" value="UniProtKB-UniRule"/>
</dbReference>
<dbReference type="PRINTS" id="PR01840">
    <property type="entry name" value="TATCFAMILY"/>
</dbReference>
<dbReference type="InterPro" id="IPR002033">
    <property type="entry name" value="TatC"/>
</dbReference>
<evidence type="ECO:0000256" key="3">
    <source>
        <dbReference type="ARBA" id="ARBA00022989"/>
    </source>
</evidence>
<feature type="transmembrane region" description="Helical" evidence="5">
    <location>
        <begin position="192"/>
        <end position="209"/>
    </location>
</feature>
<evidence type="ECO:0000256" key="1">
    <source>
        <dbReference type="ARBA" id="ARBA00004141"/>
    </source>
</evidence>
<protein>
    <recommendedName>
        <fullName evidence="5">Sec-independent protein translocase protein TatC</fullName>
    </recommendedName>
</protein>
<dbReference type="RefSeq" id="WP_151681000.1">
    <property type="nucleotide sequence ID" value="NZ_BKZP01000025.1"/>
</dbReference>
<dbReference type="PROSITE" id="PS01218">
    <property type="entry name" value="TATC"/>
    <property type="match status" value="1"/>
</dbReference>
<feature type="transmembrane region" description="Helical" evidence="5">
    <location>
        <begin position="70"/>
        <end position="91"/>
    </location>
</feature>
<dbReference type="Proteomes" id="UP000391919">
    <property type="component" value="Unassembled WGS sequence"/>
</dbReference>